<dbReference type="SUPFAM" id="SSF69593">
    <property type="entry name" value="Glycerol-3-phosphate (1)-acyltransferase"/>
    <property type="match status" value="1"/>
</dbReference>
<accession>A0A5R9QJK2</accession>
<protein>
    <submittedName>
        <fullName evidence="7">1-acyl-sn-glycerol-3-phosphate acyltransferase</fullName>
    </submittedName>
</protein>
<keyword evidence="2" id="KW-0444">Lipid biosynthesis</keyword>
<gene>
    <name evidence="7" type="ORF">DN820_00965</name>
</gene>
<proteinExistence type="predicted"/>
<dbReference type="InterPro" id="IPR002123">
    <property type="entry name" value="Plipid/glycerol_acylTrfase"/>
</dbReference>
<dbReference type="GO" id="GO:0003841">
    <property type="term" value="F:1-acylglycerol-3-phosphate O-acyltransferase activity"/>
    <property type="evidence" value="ECO:0007669"/>
    <property type="project" value="TreeGrafter"/>
</dbReference>
<sequence>MTRLRLYRRLLRLAAVIAQGLAMACWVSLRRRLGRDDPAYRQQLTRLVLDRLTATLPFRVQVRGELPDRPMLWLANHLSWTDIALLGSLTPLSFLSKSEVRRWPVIGWLAQQAGTLFIRRGAGDSAEVRQLLGDHLQAGRPLLIFPEGTTTDGTALRTFHARLLSCAIDAGVPLQPVALRYRRKGEPDRLTPFVGDDDLLSHLLRLLRDEEADVEIQLLTPIETTGLNRNSLARLSHAAIAEALYGSAEIERAAA</sequence>
<evidence type="ECO:0000256" key="2">
    <source>
        <dbReference type="ARBA" id="ARBA00022516"/>
    </source>
</evidence>
<evidence type="ECO:0000256" key="5">
    <source>
        <dbReference type="ARBA" id="ARBA00023315"/>
    </source>
</evidence>
<dbReference type="PANTHER" id="PTHR10434">
    <property type="entry name" value="1-ACYL-SN-GLYCEROL-3-PHOSPHATE ACYLTRANSFERASE"/>
    <property type="match status" value="1"/>
</dbReference>
<keyword evidence="3 7" id="KW-0808">Transferase</keyword>
<dbReference type="EMBL" id="QLAG01000001">
    <property type="protein sequence ID" value="TLX65477.1"/>
    <property type="molecule type" value="Genomic_DNA"/>
</dbReference>
<dbReference type="RefSeq" id="WP_138410638.1">
    <property type="nucleotide sequence ID" value="NZ_QLAG01000001.1"/>
</dbReference>
<dbReference type="PROSITE" id="PS51257">
    <property type="entry name" value="PROKAR_LIPOPROTEIN"/>
    <property type="match status" value="1"/>
</dbReference>
<dbReference type="Proteomes" id="UP000306753">
    <property type="component" value="Unassembled WGS sequence"/>
</dbReference>
<dbReference type="AlphaFoldDB" id="A0A5R9QJK2"/>
<dbReference type="CDD" id="cd07989">
    <property type="entry name" value="LPLAT_AGPAT-like"/>
    <property type="match status" value="1"/>
</dbReference>
<organism evidence="7 8">
    <name type="scientific">Stutzerimonas nosocomialis</name>
    <dbReference type="NCBI Taxonomy" id="1056496"/>
    <lineage>
        <taxon>Bacteria</taxon>
        <taxon>Pseudomonadati</taxon>
        <taxon>Pseudomonadota</taxon>
        <taxon>Gammaproteobacteria</taxon>
        <taxon>Pseudomonadales</taxon>
        <taxon>Pseudomonadaceae</taxon>
        <taxon>Stutzerimonas</taxon>
    </lineage>
</organism>
<comment type="caution">
    <text evidence="7">The sequence shown here is derived from an EMBL/GenBank/DDBJ whole genome shotgun (WGS) entry which is preliminary data.</text>
</comment>
<evidence type="ECO:0000256" key="3">
    <source>
        <dbReference type="ARBA" id="ARBA00022679"/>
    </source>
</evidence>
<keyword evidence="4" id="KW-0443">Lipid metabolism</keyword>
<name>A0A5R9QJK2_9GAMM</name>
<evidence type="ECO:0000313" key="8">
    <source>
        <dbReference type="Proteomes" id="UP000306753"/>
    </source>
</evidence>
<keyword evidence="8" id="KW-1185">Reference proteome</keyword>
<keyword evidence="5 7" id="KW-0012">Acyltransferase</keyword>
<evidence type="ECO:0000313" key="7">
    <source>
        <dbReference type="EMBL" id="TLX65477.1"/>
    </source>
</evidence>
<dbReference type="GO" id="GO:0006654">
    <property type="term" value="P:phosphatidic acid biosynthetic process"/>
    <property type="evidence" value="ECO:0007669"/>
    <property type="project" value="TreeGrafter"/>
</dbReference>
<feature type="domain" description="Phospholipid/glycerol acyltransferase" evidence="6">
    <location>
        <begin position="71"/>
        <end position="182"/>
    </location>
</feature>
<dbReference type="PANTHER" id="PTHR10434:SF64">
    <property type="entry name" value="1-ACYL-SN-GLYCEROL-3-PHOSPHATE ACYLTRANSFERASE-RELATED"/>
    <property type="match status" value="1"/>
</dbReference>
<evidence type="ECO:0000256" key="1">
    <source>
        <dbReference type="ARBA" id="ARBA00005189"/>
    </source>
</evidence>
<evidence type="ECO:0000256" key="4">
    <source>
        <dbReference type="ARBA" id="ARBA00023098"/>
    </source>
</evidence>
<evidence type="ECO:0000259" key="6">
    <source>
        <dbReference type="SMART" id="SM00563"/>
    </source>
</evidence>
<dbReference type="Pfam" id="PF01553">
    <property type="entry name" value="Acyltransferase"/>
    <property type="match status" value="1"/>
</dbReference>
<reference evidence="7 8" key="1">
    <citation type="journal article" date="2017" name="Eur. J. Clin. Microbiol. Infect. Dis.">
        <title>Uncommonly isolated clinical Pseudomonas: identification and phylogenetic assignation.</title>
        <authorList>
            <person name="Mulet M."/>
            <person name="Gomila M."/>
            <person name="Ramirez A."/>
            <person name="Cardew S."/>
            <person name="Moore E.R."/>
            <person name="Lalucat J."/>
            <person name="Garcia-Valdes E."/>
        </authorList>
    </citation>
    <scope>NUCLEOTIDE SEQUENCE [LARGE SCALE GENOMIC DNA]</scope>
    <source>
        <strain evidence="7 8">SD129</strain>
    </source>
</reference>
<comment type="pathway">
    <text evidence="1">Lipid metabolism.</text>
</comment>
<dbReference type="SMART" id="SM00563">
    <property type="entry name" value="PlsC"/>
    <property type="match status" value="1"/>
</dbReference>